<name>A0A7I7YH08_9MYCO</name>
<keyword evidence="3" id="KW-1185">Reference proteome</keyword>
<organism evidence="2 3">
    <name type="scientific">Mycobacterium conspicuum</name>
    <dbReference type="NCBI Taxonomy" id="44010"/>
    <lineage>
        <taxon>Bacteria</taxon>
        <taxon>Bacillati</taxon>
        <taxon>Actinomycetota</taxon>
        <taxon>Actinomycetes</taxon>
        <taxon>Mycobacteriales</taxon>
        <taxon>Mycobacteriaceae</taxon>
        <taxon>Mycobacterium</taxon>
    </lineage>
</organism>
<reference evidence="2 3" key="1">
    <citation type="journal article" date="2019" name="Emerg. Microbes Infect.">
        <title>Comprehensive subspecies identification of 175 nontuberculous mycobacteria species based on 7547 genomic profiles.</title>
        <authorList>
            <person name="Matsumoto Y."/>
            <person name="Kinjo T."/>
            <person name="Motooka D."/>
            <person name="Nabeya D."/>
            <person name="Jung N."/>
            <person name="Uechi K."/>
            <person name="Horii T."/>
            <person name="Iida T."/>
            <person name="Fujita J."/>
            <person name="Nakamura S."/>
        </authorList>
    </citation>
    <scope>NUCLEOTIDE SEQUENCE [LARGE SCALE GENOMIC DNA]</scope>
    <source>
        <strain evidence="2 3">JCM 14738</strain>
    </source>
</reference>
<evidence type="ECO:0000313" key="2">
    <source>
        <dbReference type="EMBL" id="BBZ40524.1"/>
    </source>
</evidence>
<feature type="compositionally biased region" description="Low complexity" evidence="1">
    <location>
        <begin position="67"/>
        <end position="81"/>
    </location>
</feature>
<dbReference type="Proteomes" id="UP000467385">
    <property type="component" value="Chromosome"/>
</dbReference>
<dbReference type="EMBL" id="AP022613">
    <property type="protein sequence ID" value="BBZ40524.1"/>
    <property type="molecule type" value="Genomic_DNA"/>
</dbReference>
<evidence type="ECO:0000256" key="1">
    <source>
        <dbReference type="SAM" id="MobiDB-lite"/>
    </source>
</evidence>
<gene>
    <name evidence="2" type="ORF">MCNS_35870</name>
</gene>
<accession>A0A7I7YH08</accession>
<proteinExistence type="predicted"/>
<dbReference type="AlphaFoldDB" id="A0A7I7YH08"/>
<feature type="region of interest" description="Disordered" evidence="1">
    <location>
        <begin position="62"/>
        <end position="81"/>
    </location>
</feature>
<sequence>MLSLAVLLHVKLLPPPHANRVYPQVRIDPQPAAAPPPAAAALTGLRPTVGACEQNCPPSDCIDGWMPTRTPRTQIRTQNRT</sequence>
<protein>
    <submittedName>
        <fullName evidence="2">Uncharacterized protein</fullName>
    </submittedName>
</protein>
<evidence type="ECO:0000313" key="3">
    <source>
        <dbReference type="Proteomes" id="UP000467385"/>
    </source>
</evidence>